<evidence type="ECO:0000313" key="1">
    <source>
        <dbReference type="EMBL" id="KAL2539954.1"/>
    </source>
</evidence>
<gene>
    <name evidence="1" type="ORF">Adt_00932</name>
</gene>
<accession>A0ABD1VRF4</accession>
<evidence type="ECO:0000313" key="2">
    <source>
        <dbReference type="Proteomes" id="UP001604336"/>
    </source>
</evidence>
<proteinExistence type="predicted"/>
<name>A0ABD1VRF4_9LAMI</name>
<keyword evidence="2" id="KW-1185">Reference proteome</keyword>
<dbReference type="EMBL" id="JBFOLK010000001">
    <property type="protein sequence ID" value="KAL2539954.1"/>
    <property type="molecule type" value="Genomic_DNA"/>
</dbReference>
<dbReference type="AlphaFoldDB" id="A0ABD1VRF4"/>
<protein>
    <submittedName>
        <fullName evidence="1">Uncharacterized protein</fullName>
    </submittedName>
</protein>
<organism evidence="1 2">
    <name type="scientific">Abeliophyllum distichum</name>
    <dbReference type="NCBI Taxonomy" id="126358"/>
    <lineage>
        <taxon>Eukaryota</taxon>
        <taxon>Viridiplantae</taxon>
        <taxon>Streptophyta</taxon>
        <taxon>Embryophyta</taxon>
        <taxon>Tracheophyta</taxon>
        <taxon>Spermatophyta</taxon>
        <taxon>Magnoliopsida</taxon>
        <taxon>eudicotyledons</taxon>
        <taxon>Gunneridae</taxon>
        <taxon>Pentapetalae</taxon>
        <taxon>asterids</taxon>
        <taxon>lamiids</taxon>
        <taxon>Lamiales</taxon>
        <taxon>Oleaceae</taxon>
        <taxon>Forsythieae</taxon>
        <taxon>Abeliophyllum</taxon>
    </lineage>
</organism>
<reference evidence="2" key="1">
    <citation type="submission" date="2024-07" db="EMBL/GenBank/DDBJ databases">
        <title>Two chromosome-level genome assemblies of Korean endemic species Abeliophyllum distichum and Forsythia ovata (Oleaceae).</title>
        <authorList>
            <person name="Jang H."/>
        </authorList>
    </citation>
    <scope>NUCLEOTIDE SEQUENCE [LARGE SCALE GENOMIC DNA]</scope>
</reference>
<comment type="caution">
    <text evidence="1">The sequence shown here is derived from an EMBL/GenBank/DDBJ whole genome shotgun (WGS) entry which is preliminary data.</text>
</comment>
<sequence>MNPESCLREIHRGNTAQARWLDEDYEIFAESPRPPAYTLWRYAALPKKKAIHSDQKEKEKESNSAPTTITLYSHEPVLCAVTGLGVRGHWEAEDPILISDLDLHHLLLSCPQHPLHLLSGIWCSHIMGTIGKKLPSKSPSHSSSDEVTVACCSPVPR</sequence>
<dbReference type="Proteomes" id="UP001604336">
    <property type="component" value="Unassembled WGS sequence"/>
</dbReference>